<reference evidence="1" key="1">
    <citation type="journal article" date="2023" name="Mol. Phylogenet. Evol.">
        <title>Genome-scale phylogeny and comparative genomics of the fungal order Sordariales.</title>
        <authorList>
            <person name="Hensen N."/>
            <person name="Bonometti L."/>
            <person name="Westerberg I."/>
            <person name="Brannstrom I.O."/>
            <person name="Guillou S."/>
            <person name="Cros-Aarteil S."/>
            <person name="Calhoun S."/>
            <person name="Haridas S."/>
            <person name="Kuo A."/>
            <person name="Mondo S."/>
            <person name="Pangilinan J."/>
            <person name="Riley R."/>
            <person name="LaButti K."/>
            <person name="Andreopoulos B."/>
            <person name="Lipzen A."/>
            <person name="Chen C."/>
            <person name="Yan M."/>
            <person name="Daum C."/>
            <person name="Ng V."/>
            <person name="Clum A."/>
            <person name="Steindorff A."/>
            <person name="Ohm R.A."/>
            <person name="Martin F."/>
            <person name="Silar P."/>
            <person name="Natvig D.O."/>
            <person name="Lalanne C."/>
            <person name="Gautier V."/>
            <person name="Ament-Velasquez S.L."/>
            <person name="Kruys A."/>
            <person name="Hutchinson M.I."/>
            <person name="Powell A.J."/>
            <person name="Barry K."/>
            <person name="Miller A.N."/>
            <person name="Grigoriev I.V."/>
            <person name="Debuchy R."/>
            <person name="Gladieux P."/>
            <person name="Hiltunen Thoren M."/>
            <person name="Johannesson H."/>
        </authorList>
    </citation>
    <scope>NUCLEOTIDE SEQUENCE</scope>
    <source>
        <strain evidence="1">CBS 560.94</strain>
    </source>
</reference>
<evidence type="ECO:0000313" key="1">
    <source>
        <dbReference type="EMBL" id="KAK3351445.1"/>
    </source>
</evidence>
<accession>A0AAE0MVW6</accession>
<sequence>MSAIEPKVLYPSGGYTPAYDERENGILLHPFVEPDRVLTPNLGEDAFRNNPKEAVGGFKGKDYLYAEFIVDTPEQVDPDTDIKVATVLRVASPSTLHWESVHIVFALREVPDGEGEDERPFKEFKPLEVKDAYKRDIDEGYSLLYFLVKDIRYPRAGQFRAEVRVQVTPGEQIFDLKGDDLERLGPKWKGHPGELQKLGHLAGGAVSKVVTEVNKGVELTPSDENRLRKYLEFEDKLKLVTEQELRKEMVDKHKYWHDNLVVT</sequence>
<dbReference type="Proteomes" id="UP001278500">
    <property type="component" value="Unassembled WGS sequence"/>
</dbReference>
<proteinExistence type="predicted"/>
<dbReference type="GeneID" id="87868107"/>
<comment type="caution">
    <text evidence="1">The sequence shown here is derived from an EMBL/GenBank/DDBJ whole genome shotgun (WGS) entry which is preliminary data.</text>
</comment>
<gene>
    <name evidence="1" type="ORF">B0H65DRAFT_586704</name>
</gene>
<dbReference type="RefSeq" id="XP_062684740.1">
    <property type="nucleotide sequence ID" value="XM_062830953.1"/>
</dbReference>
<name>A0AAE0MVW6_9PEZI</name>
<reference evidence="1" key="2">
    <citation type="submission" date="2023-06" db="EMBL/GenBank/DDBJ databases">
        <authorList>
            <consortium name="Lawrence Berkeley National Laboratory"/>
            <person name="Haridas S."/>
            <person name="Hensen N."/>
            <person name="Bonometti L."/>
            <person name="Westerberg I."/>
            <person name="Brannstrom I.O."/>
            <person name="Guillou S."/>
            <person name="Cros-Aarteil S."/>
            <person name="Calhoun S."/>
            <person name="Kuo A."/>
            <person name="Mondo S."/>
            <person name="Pangilinan J."/>
            <person name="Riley R."/>
            <person name="Labutti K."/>
            <person name="Andreopoulos B."/>
            <person name="Lipzen A."/>
            <person name="Chen C."/>
            <person name="Yanf M."/>
            <person name="Daum C."/>
            <person name="Ng V."/>
            <person name="Clum A."/>
            <person name="Steindorff A."/>
            <person name="Ohm R."/>
            <person name="Martin F."/>
            <person name="Silar P."/>
            <person name="Natvig D."/>
            <person name="Lalanne C."/>
            <person name="Gautier V."/>
            <person name="Ament-Velasquez S.L."/>
            <person name="Kruys A."/>
            <person name="Hutchinson M.I."/>
            <person name="Powell A.J."/>
            <person name="Barry K."/>
            <person name="Miller A.N."/>
            <person name="Grigoriev I.V."/>
            <person name="Debuchy R."/>
            <person name="Gladieux P."/>
            <person name="Thoren M.H."/>
            <person name="Johannesson H."/>
        </authorList>
    </citation>
    <scope>NUCLEOTIDE SEQUENCE</scope>
    <source>
        <strain evidence="1">CBS 560.94</strain>
    </source>
</reference>
<keyword evidence="2" id="KW-1185">Reference proteome</keyword>
<evidence type="ECO:0000313" key="2">
    <source>
        <dbReference type="Proteomes" id="UP001278500"/>
    </source>
</evidence>
<organism evidence="1 2">
    <name type="scientific">Neurospora tetraspora</name>
    <dbReference type="NCBI Taxonomy" id="94610"/>
    <lineage>
        <taxon>Eukaryota</taxon>
        <taxon>Fungi</taxon>
        <taxon>Dikarya</taxon>
        <taxon>Ascomycota</taxon>
        <taxon>Pezizomycotina</taxon>
        <taxon>Sordariomycetes</taxon>
        <taxon>Sordariomycetidae</taxon>
        <taxon>Sordariales</taxon>
        <taxon>Sordariaceae</taxon>
        <taxon>Neurospora</taxon>
    </lineage>
</organism>
<dbReference type="EMBL" id="JAUEPP010000002">
    <property type="protein sequence ID" value="KAK3351445.1"/>
    <property type="molecule type" value="Genomic_DNA"/>
</dbReference>
<dbReference type="AlphaFoldDB" id="A0AAE0MVW6"/>
<protein>
    <submittedName>
        <fullName evidence="1">Uncharacterized protein</fullName>
    </submittedName>
</protein>